<dbReference type="STRING" id="329885.A0A4U0V5B1"/>
<feature type="transmembrane region" description="Helical" evidence="7">
    <location>
        <begin position="588"/>
        <end position="608"/>
    </location>
</feature>
<dbReference type="SUPFAM" id="SSF52343">
    <property type="entry name" value="Ferredoxin reductase-like, C-terminal NADP-linked domain"/>
    <property type="match status" value="1"/>
</dbReference>
<dbReference type="Pfam" id="PF01794">
    <property type="entry name" value="Ferric_reduct"/>
    <property type="match status" value="1"/>
</dbReference>
<feature type="domain" description="Major facilitator superfamily (MFS) profile" evidence="8">
    <location>
        <begin position="26"/>
        <end position="502"/>
    </location>
</feature>
<dbReference type="PROSITE" id="PS50850">
    <property type="entry name" value="MFS"/>
    <property type="match status" value="1"/>
</dbReference>
<dbReference type="AlphaFoldDB" id="A0A4U0V5B1"/>
<dbReference type="GO" id="GO:0006811">
    <property type="term" value="P:monoatomic ion transport"/>
    <property type="evidence" value="ECO:0007669"/>
    <property type="project" value="UniProtKB-KW"/>
</dbReference>
<dbReference type="InterPro" id="IPR039261">
    <property type="entry name" value="FNR_nucleotide-bd"/>
</dbReference>
<evidence type="ECO:0000259" key="9">
    <source>
        <dbReference type="PROSITE" id="PS51384"/>
    </source>
</evidence>
<dbReference type="PANTHER" id="PTHR23506:SF23">
    <property type="entry name" value="GH10249P"/>
    <property type="match status" value="1"/>
</dbReference>
<keyword evidence="4 7" id="KW-1133">Transmembrane helix</keyword>
<dbReference type="Gene3D" id="1.20.1250.20">
    <property type="entry name" value="MFS general substrate transporter like domains"/>
    <property type="match status" value="2"/>
</dbReference>
<keyword evidence="5" id="KW-0406">Ion transport</keyword>
<dbReference type="GO" id="GO:0016491">
    <property type="term" value="F:oxidoreductase activity"/>
    <property type="evidence" value="ECO:0007669"/>
    <property type="project" value="InterPro"/>
</dbReference>
<feature type="transmembrane region" description="Helical" evidence="7">
    <location>
        <begin position="99"/>
        <end position="117"/>
    </location>
</feature>
<sequence length="937" mass="102785">MAERRRSRLLKMKSRIVHFRSSSAFMTFVVAYAVFTEQFLFAVIVPVAPFSLAQRAHIPDSGTQYWVAWLFATYGIASVVSSPIWGWWTDRNSSRRTPFLVGLLWLLGATVLLWLASSKALLILSRILQGVGATVIWTTGLAILVDAVGEARIGESMGYVAIALNLSTLTAPMLGGVVFARAGYNAVFAMACGVVALDVLLRFVMVERSTLVEKTAAARCGTAMKLGENGNGCYLCKMHQEKEAALEMSITMISVAGSNSTDLKSLQHLETHDKLQSGKQSRSRVPPLLRLLLSWRFLSALWGGFAYATILAGFQAVLPLRLNSIFGWDSVGGGLIFVPLVAPGLLGPLIGALADRFGHRWFATAGFVGLCPALILLRLIEHDTFAHKAVLCVLLGVVGLCGTCLLEPLIAEITYLGGGQESENGSGNVKVRSYAQAYALFNVAWELGDTAGPLVAGLMVDSVGWKTMSLTLGLLAGVSAVTTALLLVLSLLAINIFYATYNIHWRLELAFVFSDRTAWMFVANLPWLYILAAKNQPIRFLTGYSYENLNILHRRLGEMMCLLALLHGAGMVAAWYCLLRPTGMTIWHFLSLPIIILGLSALACYEVLYLTSLASFRQWWYEVFLGLHVVLQTAGLVLVFFHHRNGRIYVGIALAIFLVDRLVFRLVMKSRSTRADLTVMEDGETVLVSADWPVMDRWRNMLTAFLGLDVQYGWSPTEHVFLTIPSIARKHNIQAHPFTIASSAPARGQEHAWFNLIIRAHDGFTRDLLHYAQTHTTATIRLDGPYGSVDALHMLQSSDIALIVVGGSGIAVAYPLVWALLHGYDAEGGRPRRRVGLIWVVHEASHVSWIGQERLEEMREMGLRVVVPAPTSKAGRPDVAALAEATVHEMAGDGGVDCRVGVVVSGPDSMNRAVRNRCANMAWRGMDVNLAVEKYGW</sequence>
<dbReference type="InterPro" id="IPR013130">
    <property type="entry name" value="Fe3_Rdtase_TM_dom"/>
</dbReference>
<reference evidence="10 11" key="1">
    <citation type="submission" date="2017-03" db="EMBL/GenBank/DDBJ databases">
        <title>Genomes of endolithic fungi from Antarctica.</title>
        <authorList>
            <person name="Coleine C."/>
            <person name="Masonjones S."/>
            <person name="Stajich J.E."/>
        </authorList>
    </citation>
    <scope>NUCLEOTIDE SEQUENCE [LARGE SCALE GENOMIC DNA]</scope>
    <source>
        <strain evidence="10 11">CCFEE 5311</strain>
    </source>
</reference>
<feature type="transmembrane region" description="Helical" evidence="7">
    <location>
        <begin position="518"/>
        <end position="535"/>
    </location>
</feature>
<evidence type="ECO:0000313" key="10">
    <source>
        <dbReference type="EMBL" id="TKA43930.1"/>
    </source>
</evidence>
<feature type="transmembrane region" description="Helical" evidence="7">
    <location>
        <begin position="186"/>
        <end position="205"/>
    </location>
</feature>
<feature type="transmembrane region" description="Helical" evidence="7">
    <location>
        <begin position="65"/>
        <end position="87"/>
    </location>
</feature>
<feature type="transmembrane region" description="Helical" evidence="7">
    <location>
        <begin position="288"/>
        <end position="314"/>
    </location>
</feature>
<dbReference type="InterPro" id="IPR036259">
    <property type="entry name" value="MFS_trans_sf"/>
</dbReference>
<evidence type="ECO:0000256" key="6">
    <source>
        <dbReference type="ARBA" id="ARBA00023136"/>
    </source>
</evidence>
<dbReference type="InterPro" id="IPR050930">
    <property type="entry name" value="MFS_Vesicular_Transporter"/>
</dbReference>
<feature type="transmembrane region" description="Helical" evidence="7">
    <location>
        <begin position="157"/>
        <end position="180"/>
    </location>
</feature>
<dbReference type="InterPro" id="IPR011701">
    <property type="entry name" value="MFS"/>
</dbReference>
<feature type="transmembrane region" description="Helical" evidence="7">
    <location>
        <begin position="800"/>
        <end position="821"/>
    </location>
</feature>
<dbReference type="CDD" id="cd17325">
    <property type="entry name" value="MFS_MdtG_SLC18_like"/>
    <property type="match status" value="1"/>
</dbReference>
<feature type="transmembrane region" description="Helical" evidence="7">
    <location>
        <begin position="334"/>
        <end position="354"/>
    </location>
</feature>
<dbReference type="PANTHER" id="PTHR23506">
    <property type="entry name" value="GH10249P"/>
    <property type="match status" value="1"/>
</dbReference>
<keyword evidence="2" id="KW-0813">Transport</keyword>
<evidence type="ECO:0000256" key="7">
    <source>
        <dbReference type="SAM" id="Phobius"/>
    </source>
</evidence>
<evidence type="ECO:0000259" key="8">
    <source>
        <dbReference type="PROSITE" id="PS50850"/>
    </source>
</evidence>
<accession>A0A4U0V5B1</accession>
<dbReference type="CDD" id="cd06186">
    <property type="entry name" value="NOX_Duox_like_FAD_NADP"/>
    <property type="match status" value="1"/>
</dbReference>
<evidence type="ECO:0008006" key="12">
    <source>
        <dbReference type="Google" id="ProtNLM"/>
    </source>
</evidence>
<dbReference type="PROSITE" id="PS51384">
    <property type="entry name" value="FAD_FR"/>
    <property type="match status" value="1"/>
</dbReference>
<dbReference type="InterPro" id="IPR013112">
    <property type="entry name" value="FAD-bd_8"/>
</dbReference>
<dbReference type="SFLD" id="SFLDS00052">
    <property type="entry name" value="Ferric_Reductase_Domain"/>
    <property type="match status" value="1"/>
</dbReference>
<evidence type="ECO:0000313" key="11">
    <source>
        <dbReference type="Proteomes" id="UP000310066"/>
    </source>
</evidence>
<feature type="transmembrane region" description="Helical" evidence="7">
    <location>
        <begin position="647"/>
        <end position="664"/>
    </location>
</feature>
<feature type="transmembrane region" description="Helical" evidence="7">
    <location>
        <begin position="556"/>
        <end position="576"/>
    </location>
</feature>
<organism evidence="10 11">
    <name type="scientific">Friedmanniomyces endolithicus</name>
    <dbReference type="NCBI Taxonomy" id="329885"/>
    <lineage>
        <taxon>Eukaryota</taxon>
        <taxon>Fungi</taxon>
        <taxon>Dikarya</taxon>
        <taxon>Ascomycota</taxon>
        <taxon>Pezizomycotina</taxon>
        <taxon>Dothideomycetes</taxon>
        <taxon>Dothideomycetidae</taxon>
        <taxon>Mycosphaerellales</taxon>
        <taxon>Teratosphaeriaceae</taxon>
        <taxon>Friedmanniomyces</taxon>
    </lineage>
</organism>
<dbReference type="EMBL" id="NAJP01000017">
    <property type="protein sequence ID" value="TKA43930.1"/>
    <property type="molecule type" value="Genomic_DNA"/>
</dbReference>
<dbReference type="GO" id="GO:0022857">
    <property type="term" value="F:transmembrane transporter activity"/>
    <property type="evidence" value="ECO:0007669"/>
    <property type="project" value="InterPro"/>
</dbReference>
<evidence type="ECO:0000256" key="3">
    <source>
        <dbReference type="ARBA" id="ARBA00022692"/>
    </source>
</evidence>
<feature type="transmembrane region" description="Helical" evidence="7">
    <location>
        <begin position="386"/>
        <end position="406"/>
    </location>
</feature>
<feature type="transmembrane region" description="Helical" evidence="7">
    <location>
        <begin position="620"/>
        <end position="641"/>
    </location>
</feature>
<feature type="transmembrane region" description="Helical" evidence="7">
    <location>
        <begin position="361"/>
        <end position="380"/>
    </location>
</feature>
<comment type="subcellular location">
    <subcellularLocation>
        <location evidence="1">Membrane</location>
        <topology evidence="1">Multi-pass membrane protein</topology>
    </subcellularLocation>
</comment>
<comment type="caution">
    <text evidence="10">The sequence shown here is derived from an EMBL/GenBank/DDBJ whole genome shotgun (WGS) entry which is preliminary data.</text>
</comment>
<protein>
    <recommendedName>
        <fullName evidence="12">FAD-binding FR-type domain-containing protein</fullName>
    </recommendedName>
</protein>
<evidence type="ECO:0000256" key="2">
    <source>
        <dbReference type="ARBA" id="ARBA00022448"/>
    </source>
</evidence>
<feature type="transmembrane region" description="Helical" evidence="7">
    <location>
        <begin position="21"/>
        <end position="45"/>
    </location>
</feature>
<dbReference type="SUPFAM" id="SSF103473">
    <property type="entry name" value="MFS general substrate transporter"/>
    <property type="match status" value="1"/>
</dbReference>
<keyword evidence="6 7" id="KW-0472">Membrane</keyword>
<dbReference type="Proteomes" id="UP000310066">
    <property type="component" value="Unassembled WGS sequence"/>
</dbReference>
<feature type="transmembrane region" description="Helical" evidence="7">
    <location>
        <begin position="123"/>
        <end position="145"/>
    </location>
</feature>
<dbReference type="InterPro" id="IPR020846">
    <property type="entry name" value="MFS_dom"/>
</dbReference>
<feature type="transmembrane region" description="Helical" evidence="7">
    <location>
        <begin position="472"/>
        <end position="498"/>
    </location>
</feature>
<keyword evidence="3 7" id="KW-0812">Transmembrane</keyword>
<evidence type="ECO:0000256" key="1">
    <source>
        <dbReference type="ARBA" id="ARBA00004141"/>
    </source>
</evidence>
<dbReference type="Pfam" id="PF08022">
    <property type="entry name" value="FAD_binding_8"/>
    <property type="match status" value="1"/>
</dbReference>
<evidence type="ECO:0000256" key="5">
    <source>
        <dbReference type="ARBA" id="ARBA00023065"/>
    </source>
</evidence>
<dbReference type="InterPro" id="IPR017927">
    <property type="entry name" value="FAD-bd_FR_type"/>
</dbReference>
<dbReference type="Gene3D" id="3.40.50.80">
    <property type="entry name" value="Nucleotide-binding domain of ferredoxin-NADP reductase (FNR) module"/>
    <property type="match status" value="1"/>
</dbReference>
<dbReference type="OrthoDB" id="167398at2759"/>
<proteinExistence type="predicted"/>
<feature type="domain" description="FAD-binding FR-type" evidence="9">
    <location>
        <begin position="659"/>
        <end position="792"/>
    </location>
</feature>
<gene>
    <name evidence="10" type="ORF">B0A54_05691</name>
</gene>
<dbReference type="Pfam" id="PF07690">
    <property type="entry name" value="MFS_1"/>
    <property type="match status" value="1"/>
</dbReference>
<name>A0A4U0V5B1_9PEZI</name>
<dbReference type="GO" id="GO:0016020">
    <property type="term" value="C:membrane"/>
    <property type="evidence" value="ECO:0007669"/>
    <property type="project" value="UniProtKB-SubCell"/>
</dbReference>
<dbReference type="SFLD" id="SFLDG01168">
    <property type="entry name" value="Ferric_reductase_subgroup_(FRE"/>
    <property type="match status" value="1"/>
</dbReference>
<evidence type="ECO:0000256" key="4">
    <source>
        <dbReference type="ARBA" id="ARBA00022989"/>
    </source>
</evidence>